<keyword evidence="2" id="KW-0378">Hydrolase</keyword>
<feature type="compositionally biased region" description="Low complexity" evidence="3">
    <location>
        <begin position="47"/>
        <end position="63"/>
    </location>
</feature>
<feature type="compositionally biased region" description="Basic and acidic residues" evidence="3">
    <location>
        <begin position="159"/>
        <end position="169"/>
    </location>
</feature>
<comment type="similarity">
    <text evidence="1">Belongs to the metallo-dependent hydrolases superfamily. TatD-type hydrolase family.</text>
</comment>
<sequence>MTNEKTKVKFSWLRTAFISPTKFQKNDLGLARPTRWGGDARDESCEDSSPSLDVSSSSVGLGEMANINLSTPQGRRVTPSQTPGTQETPRLARRPCRLFGNTESPSSTVGEKRKDRTPEEGSKVIYLRALDAALGNRQRKSPHTENRTKRRQSQTAPRETLDVKPEMERNTEQSFYSFSEETVQSEEQTPPPHVIIDTQEEENTVVAHTENVVLKGSHSPPWSDDEDSVNLKLPQDESGGADAPPPLEYVPPPTVTLSLQTSFGMPWNDSSHQPTTSSWSTWREGNSSASKKTYLHSDPVVDVGQDLSLNESIGQSPSPSDSYALSPNETCAFSPVFRHRSSYAGMPYGLTSPLTEDMVPRRRSAGSEPLWLSDVNSLGFIDTHCHLDMLYGKLGFHGSFRSFREEYTSSFPVEFRGCITDFCNPRITQKEAIWEWLLEEEFVWGAFGCHPHFAKEYNSTHEQSIMRAMRHPKTVAFGEIGLDYSHKNSTSHSKQKKVFERQLRLAVSLGKPLVIHCRDADDDLLDIMKKCVPRDYKIHRHCFTNSYSVIEPFLSEFPNLCVGFTALVTNPNAVEARDAVRKIPLDRILLETDAPYFRPKQVSKSVCRFSHPGMGIHTLQEISVLKRELFPTVLKTIRQNTTHIYGL</sequence>
<gene>
    <name evidence="4" type="ORF">KOW79_009586</name>
</gene>
<proteinExistence type="inferred from homology"/>
<dbReference type="InterPro" id="IPR018228">
    <property type="entry name" value="DNase_TatD-rel_CS"/>
</dbReference>
<evidence type="ECO:0000256" key="2">
    <source>
        <dbReference type="ARBA" id="ARBA00022801"/>
    </source>
</evidence>
<dbReference type="AlphaFoldDB" id="A0A9D3NPU2"/>
<dbReference type="GO" id="GO:0016788">
    <property type="term" value="F:hydrolase activity, acting on ester bonds"/>
    <property type="evidence" value="ECO:0007669"/>
    <property type="project" value="InterPro"/>
</dbReference>
<dbReference type="EMBL" id="JAHKSW010000011">
    <property type="protein sequence ID" value="KAG7326185.1"/>
    <property type="molecule type" value="Genomic_DNA"/>
</dbReference>
<dbReference type="InterPro" id="IPR032466">
    <property type="entry name" value="Metal_Hydrolase"/>
</dbReference>
<evidence type="ECO:0000256" key="1">
    <source>
        <dbReference type="ARBA" id="ARBA00009275"/>
    </source>
</evidence>
<feature type="region of interest" description="Disordered" evidence="3">
    <location>
        <begin position="215"/>
        <end position="248"/>
    </location>
</feature>
<feature type="compositionally biased region" description="Basic and acidic residues" evidence="3">
    <location>
        <begin position="110"/>
        <end position="122"/>
    </location>
</feature>
<protein>
    <submittedName>
        <fullName evidence="4">Uncharacterized protein</fullName>
    </submittedName>
</protein>
<dbReference type="Gene3D" id="3.20.20.140">
    <property type="entry name" value="Metal-dependent hydrolases"/>
    <property type="match status" value="1"/>
</dbReference>
<dbReference type="PROSITE" id="PS01091">
    <property type="entry name" value="TATD_3"/>
    <property type="match status" value="1"/>
</dbReference>
<name>A0A9D3NPU2_9TELE</name>
<accession>A0A9D3NPU2</accession>
<dbReference type="InterPro" id="IPR001130">
    <property type="entry name" value="TatD-like"/>
</dbReference>
<evidence type="ECO:0000256" key="3">
    <source>
        <dbReference type="SAM" id="MobiDB-lite"/>
    </source>
</evidence>
<dbReference type="PANTHER" id="PTHR46363">
    <property type="entry name" value="DEOXYRIBONUCLEASE TATDN2-RELATED"/>
    <property type="match status" value="1"/>
</dbReference>
<dbReference type="PANTHER" id="PTHR46363:SF1">
    <property type="entry name" value="DEOXYRIBONUCLEASE TATDN2-RELATED"/>
    <property type="match status" value="1"/>
</dbReference>
<dbReference type="Proteomes" id="UP000824219">
    <property type="component" value="Linkage Group LG11"/>
</dbReference>
<comment type="caution">
    <text evidence="4">The sequence shown here is derived from an EMBL/GenBank/DDBJ whole genome shotgun (WGS) entry which is preliminary data.</text>
</comment>
<organism evidence="4 5">
    <name type="scientific">Hemibagrus wyckioides</name>
    <dbReference type="NCBI Taxonomy" id="337641"/>
    <lineage>
        <taxon>Eukaryota</taxon>
        <taxon>Metazoa</taxon>
        <taxon>Chordata</taxon>
        <taxon>Craniata</taxon>
        <taxon>Vertebrata</taxon>
        <taxon>Euteleostomi</taxon>
        <taxon>Actinopterygii</taxon>
        <taxon>Neopterygii</taxon>
        <taxon>Teleostei</taxon>
        <taxon>Ostariophysi</taxon>
        <taxon>Siluriformes</taxon>
        <taxon>Bagridae</taxon>
        <taxon>Hemibagrus</taxon>
    </lineage>
</organism>
<evidence type="ECO:0000313" key="4">
    <source>
        <dbReference type="EMBL" id="KAG7326185.1"/>
    </source>
</evidence>
<dbReference type="PROSITE" id="PS01090">
    <property type="entry name" value="TATD_2"/>
    <property type="match status" value="1"/>
</dbReference>
<dbReference type="PROSITE" id="PS01137">
    <property type="entry name" value="TATD_1"/>
    <property type="match status" value="1"/>
</dbReference>
<dbReference type="SUPFAM" id="SSF51556">
    <property type="entry name" value="Metallo-dependent hydrolases"/>
    <property type="match status" value="1"/>
</dbReference>
<dbReference type="CDD" id="cd01310">
    <property type="entry name" value="TatD_DNAse"/>
    <property type="match status" value="1"/>
</dbReference>
<dbReference type="FunFam" id="3.20.20.140:FF:000027">
    <property type="entry name" value="putative deoxyribonuclease TATDN2"/>
    <property type="match status" value="1"/>
</dbReference>
<feature type="region of interest" description="Disordered" evidence="3">
    <location>
        <begin position="28"/>
        <end position="169"/>
    </location>
</feature>
<evidence type="ECO:0000313" key="5">
    <source>
        <dbReference type="Proteomes" id="UP000824219"/>
    </source>
</evidence>
<feature type="compositionally biased region" description="Polar residues" evidence="3">
    <location>
        <begin position="67"/>
        <end position="88"/>
    </location>
</feature>
<reference evidence="4 5" key="1">
    <citation type="submission" date="2021-06" db="EMBL/GenBank/DDBJ databases">
        <title>Chromosome-level genome assembly of the red-tail catfish (Hemibagrus wyckioides).</title>
        <authorList>
            <person name="Shao F."/>
        </authorList>
    </citation>
    <scope>NUCLEOTIDE SEQUENCE [LARGE SCALE GENOMIC DNA]</scope>
    <source>
        <strain evidence="4">EC202008001</strain>
        <tissue evidence="4">Blood</tissue>
    </source>
</reference>
<dbReference type="Pfam" id="PF01026">
    <property type="entry name" value="TatD_DNase"/>
    <property type="match status" value="1"/>
</dbReference>
<dbReference type="OrthoDB" id="413993at2759"/>
<keyword evidence="5" id="KW-1185">Reference proteome</keyword>